<dbReference type="EMBL" id="MPUH01000065">
    <property type="protein sequence ID" value="OMJ92273.1"/>
    <property type="molecule type" value="Genomic_DNA"/>
</dbReference>
<evidence type="ECO:0000256" key="6">
    <source>
        <dbReference type="ARBA" id="ARBA00023136"/>
    </source>
</evidence>
<feature type="transmembrane region" description="Helical" evidence="8">
    <location>
        <begin position="248"/>
        <end position="269"/>
    </location>
</feature>
<dbReference type="PANTHER" id="PTHR24161">
    <property type="entry name" value="ANK_REP_REGION DOMAIN-CONTAINING PROTEIN-RELATED"/>
    <property type="match status" value="1"/>
</dbReference>
<comment type="subcellular location">
    <subcellularLocation>
        <location evidence="1">Membrane</location>
        <topology evidence="1">Multi-pass membrane protein</topology>
    </subcellularLocation>
</comment>
<evidence type="ECO:0000313" key="11">
    <source>
        <dbReference type="Proteomes" id="UP000187209"/>
    </source>
</evidence>
<dbReference type="SMART" id="SM00248">
    <property type="entry name" value="ANK"/>
    <property type="match status" value="5"/>
</dbReference>
<feature type="transmembrane region" description="Helical" evidence="8">
    <location>
        <begin position="281"/>
        <end position="300"/>
    </location>
</feature>
<evidence type="ECO:0000256" key="7">
    <source>
        <dbReference type="PROSITE-ProRule" id="PRU00023"/>
    </source>
</evidence>
<evidence type="ECO:0000256" key="8">
    <source>
        <dbReference type="RuleBase" id="RU079119"/>
    </source>
</evidence>
<protein>
    <recommendedName>
        <fullName evidence="8">Palmitoyltransferase</fullName>
        <ecNumber evidence="8">2.3.1.225</ecNumber>
    </recommendedName>
</protein>
<sequence>MEKYIELIEAADIENFKLCIEPEESLSHLVDAKNQSLLHASAICGVFNILESLLQHESHILTIEKLDELINLKNTDGNTAFMFAAMGGYNHIMELLIKHGSEIHTLNSQGKNAVHLAAEKDFAHTVAFLAERNVKLTKHSLNKDTPLHLAVDMNAYKTVSLLIAMKISKRKIDGKGRTALHIASKNNNSKLVRLLMLKGFNRYAKDLEGKIPKDLATEKETIILFNANGFLELFGYRGMIDGGGKKNFLPFSVLCFLLLTVVIVDGIFLENCKDYIDNSKITYILSGIALVDVALIVFLITSDPGYVAKGDPNNLIKLYSDSTNEVCPECFIVRPERSRHCFFCRRCVIKYDHHCQWVNNCIGARNLGAFYTFLLLTLASCILLLYQCINAFILSNSENTIDNISRTAFISVTSFLCILGFGAFIMIFRLYLLHTKNFFLGKTSSERFSRSGLRLSQITTPSLKNFFTMFCNL</sequence>
<evidence type="ECO:0000256" key="5">
    <source>
        <dbReference type="ARBA" id="ARBA00023043"/>
    </source>
</evidence>
<organism evidence="10 11">
    <name type="scientific">Stentor coeruleus</name>
    <dbReference type="NCBI Taxonomy" id="5963"/>
    <lineage>
        <taxon>Eukaryota</taxon>
        <taxon>Sar</taxon>
        <taxon>Alveolata</taxon>
        <taxon>Ciliophora</taxon>
        <taxon>Postciliodesmatophora</taxon>
        <taxon>Heterotrichea</taxon>
        <taxon>Heterotrichida</taxon>
        <taxon>Stentoridae</taxon>
        <taxon>Stentor</taxon>
    </lineage>
</organism>
<dbReference type="PROSITE" id="PS50297">
    <property type="entry name" value="ANK_REP_REGION"/>
    <property type="match status" value="2"/>
</dbReference>
<evidence type="ECO:0000313" key="10">
    <source>
        <dbReference type="EMBL" id="OMJ92273.1"/>
    </source>
</evidence>
<comment type="domain">
    <text evidence="8">The DHHC domain is required for palmitoyltransferase activity.</text>
</comment>
<comment type="caution">
    <text evidence="10">The sequence shown here is derived from an EMBL/GenBank/DDBJ whole genome shotgun (WGS) entry which is preliminary data.</text>
</comment>
<evidence type="ECO:0000256" key="2">
    <source>
        <dbReference type="ARBA" id="ARBA00022692"/>
    </source>
</evidence>
<proteinExistence type="inferred from homology"/>
<dbReference type="EC" id="2.3.1.225" evidence="8"/>
<dbReference type="InterPro" id="IPR001594">
    <property type="entry name" value="Palmitoyltrfase_DHHC"/>
</dbReference>
<comment type="catalytic activity">
    <reaction evidence="8">
        <text>L-cysteinyl-[protein] + hexadecanoyl-CoA = S-hexadecanoyl-L-cysteinyl-[protein] + CoA</text>
        <dbReference type="Rhea" id="RHEA:36683"/>
        <dbReference type="Rhea" id="RHEA-COMP:10131"/>
        <dbReference type="Rhea" id="RHEA-COMP:11032"/>
        <dbReference type="ChEBI" id="CHEBI:29950"/>
        <dbReference type="ChEBI" id="CHEBI:57287"/>
        <dbReference type="ChEBI" id="CHEBI:57379"/>
        <dbReference type="ChEBI" id="CHEBI:74151"/>
        <dbReference type="EC" id="2.3.1.225"/>
    </reaction>
</comment>
<dbReference type="InterPro" id="IPR036770">
    <property type="entry name" value="Ankyrin_rpt-contain_sf"/>
</dbReference>
<evidence type="ECO:0000256" key="4">
    <source>
        <dbReference type="ARBA" id="ARBA00022989"/>
    </source>
</evidence>
<feature type="repeat" description="ANK" evidence="7">
    <location>
        <begin position="175"/>
        <end position="207"/>
    </location>
</feature>
<keyword evidence="4 8" id="KW-1133">Transmembrane helix</keyword>
<keyword evidence="6 8" id="KW-0472">Membrane</keyword>
<feature type="domain" description="Palmitoyltransferase DHHC" evidence="9">
    <location>
        <begin position="323"/>
        <end position="449"/>
    </location>
</feature>
<keyword evidence="8" id="KW-0012">Acyltransferase</keyword>
<keyword evidence="11" id="KW-1185">Reference proteome</keyword>
<accession>A0A1R2CTG1</accession>
<feature type="repeat" description="ANK" evidence="7">
    <location>
        <begin position="76"/>
        <end position="108"/>
    </location>
</feature>
<comment type="similarity">
    <text evidence="8">Belongs to the DHHC palmitoyltransferase family.</text>
</comment>
<evidence type="ECO:0000256" key="1">
    <source>
        <dbReference type="ARBA" id="ARBA00004141"/>
    </source>
</evidence>
<dbReference type="Proteomes" id="UP000187209">
    <property type="component" value="Unassembled WGS sequence"/>
</dbReference>
<feature type="transmembrane region" description="Helical" evidence="8">
    <location>
        <begin position="373"/>
        <end position="395"/>
    </location>
</feature>
<dbReference type="SUPFAM" id="SSF48403">
    <property type="entry name" value="Ankyrin repeat"/>
    <property type="match status" value="1"/>
</dbReference>
<dbReference type="Pfam" id="PF01529">
    <property type="entry name" value="DHHC"/>
    <property type="match status" value="1"/>
</dbReference>
<keyword evidence="2 8" id="KW-0812">Transmembrane</keyword>
<dbReference type="Pfam" id="PF12796">
    <property type="entry name" value="Ank_2"/>
    <property type="match status" value="2"/>
</dbReference>
<dbReference type="OrthoDB" id="163438at2759"/>
<evidence type="ECO:0000256" key="3">
    <source>
        <dbReference type="ARBA" id="ARBA00022737"/>
    </source>
</evidence>
<name>A0A1R2CTG1_9CILI</name>
<keyword evidence="5 7" id="KW-0040">ANK repeat</keyword>
<keyword evidence="8" id="KW-0808">Transferase</keyword>
<gene>
    <name evidence="10" type="ORF">SteCoe_5046</name>
</gene>
<dbReference type="PROSITE" id="PS50216">
    <property type="entry name" value="DHHC"/>
    <property type="match status" value="1"/>
</dbReference>
<reference evidence="10 11" key="1">
    <citation type="submission" date="2016-11" db="EMBL/GenBank/DDBJ databases">
        <title>The macronuclear genome of Stentor coeruleus: a giant cell with tiny introns.</title>
        <authorList>
            <person name="Slabodnick M."/>
            <person name="Ruby J.G."/>
            <person name="Reiff S.B."/>
            <person name="Swart E.C."/>
            <person name="Gosai S."/>
            <person name="Prabakaran S."/>
            <person name="Witkowska E."/>
            <person name="Larue G.E."/>
            <person name="Fisher S."/>
            <person name="Freeman R.M."/>
            <person name="Gunawardena J."/>
            <person name="Chu W."/>
            <person name="Stover N.A."/>
            <person name="Gregory B.D."/>
            <person name="Nowacki M."/>
            <person name="Derisi J."/>
            <person name="Roy S.W."/>
            <person name="Marshall W.F."/>
            <person name="Sood P."/>
        </authorList>
    </citation>
    <scope>NUCLEOTIDE SEQUENCE [LARGE SCALE GENOMIC DNA]</scope>
    <source>
        <strain evidence="10">WM001</strain>
    </source>
</reference>
<dbReference type="PANTHER" id="PTHR24161:SF85">
    <property type="entry name" value="PALMITOYLTRANSFERASE HIP14"/>
    <property type="match status" value="1"/>
</dbReference>
<dbReference type="PROSITE" id="PS50088">
    <property type="entry name" value="ANK_REPEAT"/>
    <property type="match status" value="2"/>
</dbReference>
<dbReference type="AlphaFoldDB" id="A0A1R2CTG1"/>
<evidence type="ECO:0000259" key="9">
    <source>
        <dbReference type="Pfam" id="PF01529"/>
    </source>
</evidence>
<dbReference type="Gene3D" id="1.25.40.20">
    <property type="entry name" value="Ankyrin repeat-containing domain"/>
    <property type="match status" value="2"/>
</dbReference>
<dbReference type="InterPro" id="IPR002110">
    <property type="entry name" value="Ankyrin_rpt"/>
</dbReference>
<feature type="transmembrane region" description="Helical" evidence="8">
    <location>
        <begin position="407"/>
        <end position="432"/>
    </location>
</feature>
<dbReference type="GO" id="GO:0016020">
    <property type="term" value="C:membrane"/>
    <property type="evidence" value="ECO:0007669"/>
    <property type="project" value="UniProtKB-SubCell"/>
</dbReference>
<keyword evidence="3" id="KW-0677">Repeat</keyword>
<dbReference type="GO" id="GO:0019706">
    <property type="term" value="F:protein-cysteine S-palmitoyltransferase activity"/>
    <property type="evidence" value="ECO:0007669"/>
    <property type="project" value="UniProtKB-EC"/>
</dbReference>